<dbReference type="PANTHER" id="PTHR10545:SF29">
    <property type="entry name" value="GH14572P-RELATED"/>
    <property type="match status" value="1"/>
</dbReference>
<keyword evidence="1" id="KW-0808">Transferase</keyword>
<evidence type="ECO:0000259" key="3">
    <source>
        <dbReference type="PROSITE" id="PS51186"/>
    </source>
</evidence>
<gene>
    <name evidence="4" type="ORF">PRZ48_004025</name>
</gene>
<dbReference type="SUPFAM" id="SSF55729">
    <property type="entry name" value="Acyl-CoA N-acyltransferases (Nat)"/>
    <property type="match status" value="1"/>
</dbReference>
<dbReference type="PROSITE" id="PS51186">
    <property type="entry name" value="GNAT"/>
    <property type="match status" value="1"/>
</dbReference>
<keyword evidence="2" id="KW-0012">Acyltransferase</keyword>
<comment type="caution">
    <text evidence="4">The sequence shown here is derived from an EMBL/GenBank/DDBJ whole genome shotgun (WGS) entry which is preliminary data.</text>
</comment>
<organism evidence="4 5">
    <name type="scientific">Zasmidium cellare</name>
    <name type="common">Wine cellar mold</name>
    <name type="synonym">Racodium cellare</name>
    <dbReference type="NCBI Taxonomy" id="395010"/>
    <lineage>
        <taxon>Eukaryota</taxon>
        <taxon>Fungi</taxon>
        <taxon>Dikarya</taxon>
        <taxon>Ascomycota</taxon>
        <taxon>Pezizomycotina</taxon>
        <taxon>Dothideomycetes</taxon>
        <taxon>Dothideomycetidae</taxon>
        <taxon>Mycosphaerellales</taxon>
        <taxon>Mycosphaerellaceae</taxon>
        <taxon>Zasmidium</taxon>
    </lineage>
</organism>
<proteinExistence type="predicted"/>
<dbReference type="Gene3D" id="3.40.630.30">
    <property type="match status" value="1"/>
</dbReference>
<dbReference type="InterPro" id="IPR000182">
    <property type="entry name" value="GNAT_dom"/>
</dbReference>
<dbReference type="InterPro" id="IPR051016">
    <property type="entry name" value="Diverse_Substrate_AcTransf"/>
</dbReference>
<dbReference type="InterPro" id="IPR016181">
    <property type="entry name" value="Acyl_CoA_acyltransferase"/>
</dbReference>
<evidence type="ECO:0000313" key="5">
    <source>
        <dbReference type="Proteomes" id="UP001305779"/>
    </source>
</evidence>
<protein>
    <recommendedName>
        <fullName evidence="3">N-acetyltransferase domain-containing protein</fullName>
    </recommendedName>
</protein>
<sequence>MASNIDRPSIVHATVEDVPEILALIKELADYEKEPDKVLATEESLKRTMTFAPGGSTTQHSNPGYAKCLILRTPTERSEKYKYAADTPGSVAGMALYFNNYSTWRSKPGVYLEDLFVRPQYRKRGWGKYLIQALAQEVLMIDGARLEWSCLKWNEPSLQFYRSLGAKEMHDWVQLRVDGQALVDLANGNTEGQKGGQ</sequence>
<keyword evidence="5" id="KW-1185">Reference proteome</keyword>
<dbReference type="CDD" id="cd04301">
    <property type="entry name" value="NAT_SF"/>
    <property type="match status" value="1"/>
</dbReference>
<dbReference type="Pfam" id="PF00583">
    <property type="entry name" value="Acetyltransf_1"/>
    <property type="match status" value="1"/>
</dbReference>
<name>A0ABR0EX97_ZASCE</name>
<reference evidence="4 5" key="1">
    <citation type="journal article" date="2023" name="G3 (Bethesda)">
        <title>A chromosome-level genome assembly of Zasmidium syzygii isolated from banana leaves.</title>
        <authorList>
            <person name="van Westerhoven A.C."/>
            <person name="Mehrabi R."/>
            <person name="Talebi R."/>
            <person name="Steentjes M.B.F."/>
            <person name="Corcolon B."/>
            <person name="Chong P.A."/>
            <person name="Kema G.H.J."/>
            <person name="Seidl M.F."/>
        </authorList>
    </citation>
    <scope>NUCLEOTIDE SEQUENCE [LARGE SCALE GENOMIC DNA]</scope>
    <source>
        <strain evidence="4 5">P124</strain>
    </source>
</reference>
<feature type="domain" description="N-acetyltransferase" evidence="3">
    <location>
        <begin position="8"/>
        <end position="189"/>
    </location>
</feature>
<accession>A0ABR0EX97</accession>
<dbReference type="PANTHER" id="PTHR10545">
    <property type="entry name" value="DIAMINE N-ACETYLTRANSFERASE"/>
    <property type="match status" value="1"/>
</dbReference>
<evidence type="ECO:0000256" key="1">
    <source>
        <dbReference type="ARBA" id="ARBA00022679"/>
    </source>
</evidence>
<evidence type="ECO:0000313" key="4">
    <source>
        <dbReference type="EMBL" id="KAK4506060.1"/>
    </source>
</evidence>
<evidence type="ECO:0000256" key="2">
    <source>
        <dbReference type="ARBA" id="ARBA00023315"/>
    </source>
</evidence>
<dbReference type="Proteomes" id="UP001305779">
    <property type="component" value="Unassembled WGS sequence"/>
</dbReference>
<dbReference type="EMBL" id="JAXOVC010000002">
    <property type="protein sequence ID" value="KAK4506060.1"/>
    <property type="molecule type" value="Genomic_DNA"/>
</dbReference>